<dbReference type="SMART" id="SM00471">
    <property type="entry name" value="HDc"/>
    <property type="match status" value="1"/>
</dbReference>
<dbReference type="InterPro" id="IPR029016">
    <property type="entry name" value="GAF-like_dom_sf"/>
</dbReference>
<accession>A0A063XXW6</accession>
<keyword evidence="1" id="KW-1133">Transmembrane helix</keyword>
<dbReference type="GO" id="GO:0007165">
    <property type="term" value="P:signal transduction"/>
    <property type="evidence" value="ECO:0007669"/>
    <property type="project" value="InterPro"/>
</dbReference>
<keyword evidence="1" id="KW-0472">Membrane</keyword>
<dbReference type="SUPFAM" id="SSF55781">
    <property type="entry name" value="GAF domain-like"/>
    <property type="match status" value="1"/>
</dbReference>
<dbReference type="CDD" id="cd00077">
    <property type="entry name" value="HDc"/>
    <property type="match status" value="2"/>
</dbReference>
<evidence type="ECO:0000256" key="1">
    <source>
        <dbReference type="SAM" id="Phobius"/>
    </source>
</evidence>
<dbReference type="OrthoDB" id="9764808at2"/>
<dbReference type="GO" id="GO:0008081">
    <property type="term" value="F:phosphoric diester hydrolase activity"/>
    <property type="evidence" value="ECO:0007669"/>
    <property type="project" value="UniProtKB-ARBA"/>
</dbReference>
<dbReference type="Gene3D" id="3.30.450.40">
    <property type="match status" value="1"/>
</dbReference>
<organism evidence="4 5">
    <name type="scientific">Nitrincola lacisaponensis</name>
    <dbReference type="NCBI Taxonomy" id="267850"/>
    <lineage>
        <taxon>Bacteria</taxon>
        <taxon>Pseudomonadati</taxon>
        <taxon>Pseudomonadota</taxon>
        <taxon>Gammaproteobacteria</taxon>
        <taxon>Oceanospirillales</taxon>
        <taxon>Oceanospirillaceae</taxon>
        <taxon>Nitrincola</taxon>
    </lineage>
</organism>
<dbReference type="InterPro" id="IPR029151">
    <property type="entry name" value="Sensor-like_sf"/>
</dbReference>
<dbReference type="Pfam" id="PF13487">
    <property type="entry name" value="HD_5"/>
    <property type="match status" value="1"/>
</dbReference>
<reference evidence="4 5" key="1">
    <citation type="journal article" date="2005" name="Int. J. Syst. Evol. Microbiol.">
        <title>Nitrincola lacisaponensis gen. nov., sp. nov., a novel alkaliphilic bacterium isolated from an alkaline, saline lake.</title>
        <authorList>
            <person name="Dimitriu P.A."/>
            <person name="Shukla S.K."/>
            <person name="Conradt J."/>
            <person name="Marquez M.C."/>
            <person name="Ventosa A."/>
            <person name="Maglia A."/>
            <person name="Peyton B.M."/>
            <person name="Pinkart H.C."/>
            <person name="Mormile M.R."/>
        </authorList>
    </citation>
    <scope>NUCLEOTIDE SEQUENCE [LARGE SCALE GENOMIC DNA]</scope>
    <source>
        <strain evidence="4 5">4CA</strain>
    </source>
</reference>
<evidence type="ECO:0000313" key="4">
    <source>
        <dbReference type="EMBL" id="KDE38963.1"/>
    </source>
</evidence>
<dbReference type="EMBL" id="JMSZ01000032">
    <property type="protein sequence ID" value="KDE38963.1"/>
    <property type="molecule type" value="Genomic_DNA"/>
</dbReference>
<dbReference type="Proteomes" id="UP000027318">
    <property type="component" value="Unassembled WGS sequence"/>
</dbReference>
<dbReference type="SUPFAM" id="SSF109604">
    <property type="entry name" value="HD-domain/PDEase-like"/>
    <property type="match status" value="2"/>
</dbReference>
<dbReference type="SUPFAM" id="SSF103190">
    <property type="entry name" value="Sensory domain-like"/>
    <property type="match status" value="1"/>
</dbReference>
<dbReference type="PATRIC" id="fig|267850.7.peg.2060"/>
<dbReference type="Gene3D" id="3.30.450.20">
    <property type="entry name" value="PAS domain"/>
    <property type="match status" value="2"/>
</dbReference>
<dbReference type="PANTHER" id="PTHR43155">
    <property type="entry name" value="CYCLIC DI-GMP PHOSPHODIESTERASE PA4108-RELATED"/>
    <property type="match status" value="1"/>
</dbReference>
<dbReference type="GO" id="GO:0016020">
    <property type="term" value="C:membrane"/>
    <property type="evidence" value="ECO:0007669"/>
    <property type="project" value="InterPro"/>
</dbReference>
<dbReference type="Gene3D" id="1.10.3210.10">
    <property type="entry name" value="Hypothetical protein af1432"/>
    <property type="match status" value="2"/>
</dbReference>
<dbReference type="PANTHER" id="PTHR43155:SF2">
    <property type="entry name" value="CYCLIC DI-GMP PHOSPHODIESTERASE PA4108"/>
    <property type="match status" value="1"/>
</dbReference>
<dbReference type="RefSeq" id="WP_051632717.1">
    <property type="nucleotide sequence ID" value="NZ_JMSZ01000032.1"/>
</dbReference>
<dbReference type="InterPro" id="IPR003607">
    <property type="entry name" value="HD/PDEase_dom"/>
</dbReference>
<dbReference type="SMART" id="SM00304">
    <property type="entry name" value="HAMP"/>
    <property type="match status" value="1"/>
</dbReference>
<dbReference type="PROSITE" id="PS50885">
    <property type="entry name" value="HAMP"/>
    <property type="match status" value="1"/>
</dbReference>
<feature type="domain" description="HAMP" evidence="2">
    <location>
        <begin position="361"/>
        <end position="414"/>
    </location>
</feature>
<dbReference type="InterPro" id="IPR037522">
    <property type="entry name" value="HD_GYP_dom"/>
</dbReference>
<dbReference type="Pfam" id="PF00672">
    <property type="entry name" value="HAMP"/>
    <property type="match status" value="1"/>
</dbReference>
<keyword evidence="5" id="KW-1185">Reference proteome</keyword>
<keyword evidence="1" id="KW-0812">Transmembrane</keyword>
<dbReference type="InterPro" id="IPR003660">
    <property type="entry name" value="HAMP_dom"/>
</dbReference>
<dbReference type="STRING" id="267850.ADINL_2092"/>
<name>A0A063XXW6_9GAMM</name>
<dbReference type="Gene3D" id="6.10.340.10">
    <property type="match status" value="1"/>
</dbReference>
<evidence type="ECO:0000259" key="3">
    <source>
        <dbReference type="PROSITE" id="PS51832"/>
    </source>
</evidence>
<proteinExistence type="predicted"/>
<protein>
    <submittedName>
        <fullName evidence="4">Chemotactic transducer-related protein</fullName>
    </submittedName>
</protein>
<gene>
    <name evidence="4" type="ORF">ADINL_2092</name>
</gene>
<evidence type="ECO:0000313" key="5">
    <source>
        <dbReference type="Proteomes" id="UP000027318"/>
    </source>
</evidence>
<comment type="caution">
    <text evidence="4">The sequence shown here is derived from an EMBL/GenBank/DDBJ whole genome shotgun (WGS) entry which is preliminary data.</text>
</comment>
<feature type="transmembrane region" description="Helical" evidence="1">
    <location>
        <begin position="6"/>
        <end position="27"/>
    </location>
</feature>
<feature type="domain" description="HD-GYP" evidence="3">
    <location>
        <begin position="716"/>
        <end position="929"/>
    </location>
</feature>
<dbReference type="AlphaFoldDB" id="A0A063XXW6"/>
<dbReference type="PROSITE" id="PS51832">
    <property type="entry name" value="HD_GYP"/>
    <property type="match status" value="1"/>
</dbReference>
<sequence length="942" mass="106665">MQRISLRILIATTITLSMVLLATVLIFQGYRGMQAGILAVADQASRQLTATVNERIQRLMEPNQMLIRMLQHDPLVGLTDEPSRLQRVPALAEVLNANPLLSAAYIGYENRDFLLLRHLRNPALPEFFTAPEHSAYLLQTVFLNDSGQREGVWRFYDDRLRLVERRSMPFYTFDPHSRLWYQQSLIDDQVTLTPPYLFYTTQEVGVTMSYAAADGVVLGIDATAMDLSEQMDALRLTPGTEIAIINQDALLLAYPDIDRFILTDTREARLAYLHEINVPVLQQLVAQDISEQGLVRFVHEGVDWYGLISPLVALGDDDLQILIAIPGPELLGEVEKSFLSQVQWAFALAFVLLLSGWAIGQRIGNPIAALADQVRAFANLNFSNPVTVRTRISEVDALARVLDDMSSTIRHFKSLSMTLNRERDPERLLQSVLEELVKAVGHRSGSIYLYDAESQVLKLTNSMGNQSLPDWIEVSDRHQQADDVRAKVREAGCDFHVCSILQDRYDRLLGVLLIDADTGTLRDIEGLRAFIDDISGAAAVAVETRQMLREQKALIDGIIRLIADAIDAKSPYTSGHCERVPELAIRLSDAAQASDLPEFSDYQMNDAELEAFRIAAWLHDCGKITSPEYVVDKATKLETIYNRIHEIRTRFEVLHRDAEITFLRGCLAGGDREELMQQRDSLQQRLQEDFEYIAQANQGGEFMSDDAIQRLHQIAERRWTRHFSSRSGLSQDEQNRLADQPAEHLPVEERLLSDRPEQVFPWSGRTPPVAADDPRNRWGFDMKVPEVAYNQGELHNLTIRKGTLTEEERFKINEHIVQTIIMLEALPLPDYLARVPAIAGNHHEKVDGTGYPRRLPASELTLQERIMAVADVFEALTAIDRPYKQGKTLSQSLGIMANMVAEKHLDASVFELFLRSGVYLDYAREYMRPEQIDTVDISRWLV</sequence>
<evidence type="ECO:0000259" key="2">
    <source>
        <dbReference type="PROSITE" id="PS50885"/>
    </source>
</evidence>